<gene>
    <name evidence="16" type="ORF">QE109_10130</name>
</gene>
<comment type="catalytic activity">
    <reaction evidence="1">
        <text>ATP + protein L-histidine = ADP + protein N-phospho-L-histidine.</text>
        <dbReference type="EC" id="2.7.13.3"/>
    </reaction>
</comment>
<dbReference type="Gene3D" id="1.10.1760.20">
    <property type="match status" value="1"/>
</dbReference>
<dbReference type="InterPro" id="IPR036890">
    <property type="entry name" value="HATPase_C_sf"/>
</dbReference>
<keyword evidence="13 14" id="KW-0472">Membrane</keyword>
<dbReference type="EMBL" id="JARYZI010000006">
    <property type="protein sequence ID" value="MDH8678505.1"/>
    <property type="molecule type" value="Genomic_DNA"/>
</dbReference>
<dbReference type="InterPro" id="IPR005467">
    <property type="entry name" value="His_kinase_dom"/>
</dbReference>
<dbReference type="SUPFAM" id="SSF55781">
    <property type="entry name" value="GAF domain-like"/>
    <property type="match status" value="1"/>
</dbReference>
<dbReference type="Pfam" id="PF02518">
    <property type="entry name" value="HATPase_c"/>
    <property type="match status" value="1"/>
</dbReference>
<keyword evidence="17" id="KW-1185">Reference proteome</keyword>
<name>A0ABT6NDR2_9FIRM</name>
<comment type="subcellular location">
    <subcellularLocation>
        <location evidence="2">Cell membrane</location>
        <topology evidence="2">Multi-pass membrane protein</topology>
    </subcellularLocation>
</comment>
<keyword evidence="12" id="KW-0902">Two-component regulatory system</keyword>
<feature type="transmembrane region" description="Helical" evidence="14">
    <location>
        <begin position="139"/>
        <end position="161"/>
    </location>
</feature>
<keyword evidence="8" id="KW-0547">Nucleotide-binding</keyword>
<dbReference type="SMART" id="SM00387">
    <property type="entry name" value="HATPase_c"/>
    <property type="match status" value="1"/>
</dbReference>
<keyword evidence="5" id="KW-0597">Phosphoprotein</keyword>
<evidence type="ECO:0000256" key="1">
    <source>
        <dbReference type="ARBA" id="ARBA00000085"/>
    </source>
</evidence>
<dbReference type="PROSITE" id="PS50109">
    <property type="entry name" value="HIS_KIN"/>
    <property type="match status" value="1"/>
</dbReference>
<dbReference type="Gene3D" id="3.30.450.40">
    <property type="match status" value="1"/>
</dbReference>
<evidence type="ECO:0000256" key="9">
    <source>
        <dbReference type="ARBA" id="ARBA00022777"/>
    </source>
</evidence>
<evidence type="ECO:0000256" key="8">
    <source>
        <dbReference type="ARBA" id="ARBA00022741"/>
    </source>
</evidence>
<evidence type="ECO:0000256" key="12">
    <source>
        <dbReference type="ARBA" id="ARBA00023012"/>
    </source>
</evidence>
<accession>A0ABT6NDR2</accession>
<evidence type="ECO:0000256" key="13">
    <source>
        <dbReference type="ARBA" id="ARBA00023136"/>
    </source>
</evidence>
<evidence type="ECO:0000256" key="3">
    <source>
        <dbReference type="ARBA" id="ARBA00012438"/>
    </source>
</evidence>
<evidence type="ECO:0000256" key="2">
    <source>
        <dbReference type="ARBA" id="ARBA00004651"/>
    </source>
</evidence>
<dbReference type="Pfam" id="PF07694">
    <property type="entry name" value="5TM-5TMR_LYT"/>
    <property type="match status" value="1"/>
</dbReference>
<feature type="transmembrane region" description="Helical" evidence="14">
    <location>
        <begin position="77"/>
        <end position="97"/>
    </location>
</feature>
<evidence type="ECO:0000313" key="16">
    <source>
        <dbReference type="EMBL" id="MDH8678505.1"/>
    </source>
</evidence>
<protein>
    <recommendedName>
        <fullName evidence="3">histidine kinase</fullName>
        <ecNumber evidence="3">2.7.13.3</ecNumber>
    </recommendedName>
</protein>
<dbReference type="SUPFAM" id="SSF55874">
    <property type="entry name" value="ATPase domain of HSP90 chaperone/DNA topoisomerase II/histidine kinase"/>
    <property type="match status" value="1"/>
</dbReference>
<dbReference type="InterPro" id="IPR011620">
    <property type="entry name" value="Sig_transdc_His_kinase_LytS_TM"/>
</dbReference>
<organism evidence="16 17">
    <name type="scientific">Fusibacter bizertensis</name>
    <dbReference type="NCBI Taxonomy" id="1488331"/>
    <lineage>
        <taxon>Bacteria</taxon>
        <taxon>Bacillati</taxon>
        <taxon>Bacillota</taxon>
        <taxon>Clostridia</taxon>
        <taxon>Eubacteriales</taxon>
        <taxon>Eubacteriales Family XII. Incertae Sedis</taxon>
        <taxon>Fusibacter</taxon>
    </lineage>
</organism>
<dbReference type="PANTHER" id="PTHR34220:SF7">
    <property type="entry name" value="SENSOR HISTIDINE KINASE YPDA"/>
    <property type="match status" value="1"/>
</dbReference>
<keyword evidence="9" id="KW-0418">Kinase</keyword>
<dbReference type="Pfam" id="PF06580">
    <property type="entry name" value="His_kinase"/>
    <property type="match status" value="1"/>
</dbReference>
<dbReference type="PANTHER" id="PTHR34220">
    <property type="entry name" value="SENSOR HISTIDINE KINASE YPDA"/>
    <property type="match status" value="1"/>
</dbReference>
<keyword evidence="4" id="KW-1003">Cell membrane</keyword>
<sequence>MMILELSFGLLERLGLIVIFAFIMSKTMFFKKYVVSDSPSLAEKVLYGLFWGLLGILMTLLGTPVSGGVANSRTIPVLLSGIIGGPFVGVISGLIAGLHRMFFFQGGDLTAFSCGVSTVIAGVIGGYSKAKLDSKKSKYFYGFLLGIFVEVIQMALILILARPFEEAYALVEIIFLPMTFLNALGIGMFLLFIQQIYDENENASARMAHLSLQIANSTLQFLRKGLNEASAKAVAQIIYKLTDYDAVAITNNDQILSHIGVGEDHHIVGGHIWTEKTRKSIELGEIQFGQNRSEIGCSESHCKLSSVIVVPLKVNEKAIGTLKVYRIRENTVLKTDIELVKGLGALFSTQLELGLVEKQKSLRAKAELNALRAQIKPHFLFNALNAIMSLTRTDPDKARLLLQELSIVLRNGFKNNEPFVPLSEELRFIEAYLNIENARFPDKLKVEMYIEDGIDLLLPPLILQPLVENAVKHGIQKKQGVGTLKLNIHRVENDVQFSVIDDGVGMSSQNQDDHHKDVEKNKGIGLANVKERLMSIYNRELTIETSKDKGTAITFTIPGQARN</sequence>
<evidence type="ECO:0000256" key="10">
    <source>
        <dbReference type="ARBA" id="ARBA00022840"/>
    </source>
</evidence>
<keyword evidence="11 14" id="KW-1133">Transmembrane helix</keyword>
<evidence type="ECO:0000256" key="5">
    <source>
        <dbReference type="ARBA" id="ARBA00022553"/>
    </source>
</evidence>
<dbReference type="RefSeq" id="WP_281094355.1">
    <property type="nucleotide sequence ID" value="NZ_JARYZI010000006.1"/>
</dbReference>
<feature type="transmembrane region" description="Helical" evidence="14">
    <location>
        <begin position="45"/>
        <end position="65"/>
    </location>
</feature>
<dbReference type="EC" id="2.7.13.3" evidence="3"/>
<feature type="transmembrane region" description="Helical" evidence="14">
    <location>
        <begin position="6"/>
        <end position="24"/>
    </location>
</feature>
<evidence type="ECO:0000256" key="4">
    <source>
        <dbReference type="ARBA" id="ARBA00022475"/>
    </source>
</evidence>
<keyword evidence="7 14" id="KW-0812">Transmembrane</keyword>
<dbReference type="Pfam" id="PF01590">
    <property type="entry name" value="GAF"/>
    <property type="match status" value="1"/>
</dbReference>
<keyword evidence="6" id="KW-0808">Transferase</keyword>
<evidence type="ECO:0000313" key="17">
    <source>
        <dbReference type="Proteomes" id="UP001158045"/>
    </source>
</evidence>
<dbReference type="InterPro" id="IPR003018">
    <property type="entry name" value="GAF"/>
</dbReference>
<evidence type="ECO:0000256" key="14">
    <source>
        <dbReference type="SAM" id="Phobius"/>
    </source>
</evidence>
<comment type="caution">
    <text evidence="16">The sequence shown here is derived from an EMBL/GenBank/DDBJ whole genome shotgun (WGS) entry which is preliminary data.</text>
</comment>
<dbReference type="InterPro" id="IPR010559">
    <property type="entry name" value="Sig_transdc_His_kin_internal"/>
</dbReference>
<dbReference type="Proteomes" id="UP001158045">
    <property type="component" value="Unassembled WGS sequence"/>
</dbReference>
<dbReference type="InterPro" id="IPR003594">
    <property type="entry name" value="HATPase_dom"/>
</dbReference>
<feature type="transmembrane region" description="Helical" evidence="14">
    <location>
        <begin position="109"/>
        <end position="127"/>
    </location>
</feature>
<dbReference type="Gene3D" id="3.30.565.10">
    <property type="entry name" value="Histidine kinase-like ATPase, C-terminal domain"/>
    <property type="match status" value="1"/>
</dbReference>
<feature type="domain" description="Histidine kinase" evidence="15">
    <location>
        <begin position="462"/>
        <end position="561"/>
    </location>
</feature>
<proteinExistence type="predicted"/>
<keyword evidence="16" id="KW-0675">Receptor</keyword>
<feature type="transmembrane region" description="Helical" evidence="14">
    <location>
        <begin position="173"/>
        <end position="193"/>
    </location>
</feature>
<dbReference type="InterPro" id="IPR050640">
    <property type="entry name" value="Bact_2-comp_sensor_kinase"/>
</dbReference>
<reference evidence="16 17" key="1">
    <citation type="submission" date="2023-04" db="EMBL/GenBank/DDBJ databases">
        <title>Fusibacter bizertensis strain WBS, isolated from littoral bottom sediments of the Arctic seas - biochemical and genomic analysis.</title>
        <authorList>
            <person name="Brioukhanov A.L."/>
        </authorList>
    </citation>
    <scope>NUCLEOTIDE SEQUENCE [LARGE SCALE GENOMIC DNA]</scope>
    <source>
        <strain evidence="16 17">WBS</strain>
    </source>
</reference>
<evidence type="ECO:0000256" key="7">
    <source>
        <dbReference type="ARBA" id="ARBA00022692"/>
    </source>
</evidence>
<keyword evidence="10" id="KW-0067">ATP-binding</keyword>
<evidence type="ECO:0000259" key="15">
    <source>
        <dbReference type="PROSITE" id="PS50109"/>
    </source>
</evidence>
<dbReference type="SMART" id="SM00065">
    <property type="entry name" value="GAF"/>
    <property type="match status" value="1"/>
</dbReference>
<dbReference type="InterPro" id="IPR029016">
    <property type="entry name" value="GAF-like_dom_sf"/>
</dbReference>
<evidence type="ECO:0000256" key="11">
    <source>
        <dbReference type="ARBA" id="ARBA00022989"/>
    </source>
</evidence>
<evidence type="ECO:0000256" key="6">
    <source>
        <dbReference type="ARBA" id="ARBA00022679"/>
    </source>
</evidence>